<dbReference type="InterPro" id="IPR000524">
    <property type="entry name" value="Tscrpt_reg_HTH_GntR"/>
</dbReference>
<feature type="domain" description="HTH gntR-type" evidence="4">
    <location>
        <begin position="21"/>
        <end position="88"/>
    </location>
</feature>
<dbReference type="Proteomes" id="UP000199236">
    <property type="component" value="Unassembled WGS sequence"/>
</dbReference>
<dbReference type="SMART" id="SM00895">
    <property type="entry name" value="FCD"/>
    <property type="match status" value="1"/>
</dbReference>
<keyword evidence="2 5" id="KW-0238">DNA-binding</keyword>
<dbReference type="InterPro" id="IPR008920">
    <property type="entry name" value="TF_FadR/GntR_C"/>
</dbReference>
<protein>
    <submittedName>
        <fullName evidence="5">DNA-binding transcriptional regulator, GntR family</fullName>
    </submittedName>
</protein>
<sequence>MISSLAVGGGTMAAGGNHRALTTTQIVHRRLRTEIVSMQRLPGEAISEKEIALEHGVSRTPIREALLRLAEERLVDIVPKSGTSVAKIPIADVLESQVARAALEQVTTKAAVQLAKGSDIARMRALIIAQQEHKEAEDYEKFYATDEDLHHAIALAGGYPGIWTIIDRIKLHVDRYRLLTIQQPLRMERVLQEHADIVEAIAAHDEDRAAEAMRLHLAGLSAEDLSEIRDRNPSYFTGDLEQVLDRWRRETTSLN</sequence>
<dbReference type="Gene3D" id="1.20.120.530">
    <property type="entry name" value="GntR ligand-binding domain-like"/>
    <property type="match status" value="1"/>
</dbReference>
<dbReference type="PANTHER" id="PTHR43537">
    <property type="entry name" value="TRANSCRIPTIONAL REGULATOR, GNTR FAMILY"/>
    <property type="match status" value="1"/>
</dbReference>
<dbReference type="Gene3D" id="1.10.10.10">
    <property type="entry name" value="Winged helix-like DNA-binding domain superfamily/Winged helix DNA-binding domain"/>
    <property type="match status" value="1"/>
</dbReference>
<dbReference type="RefSeq" id="WP_090072748.1">
    <property type="nucleotide sequence ID" value="NZ_FOVR01000006.1"/>
</dbReference>
<dbReference type="Pfam" id="PF00392">
    <property type="entry name" value="GntR"/>
    <property type="match status" value="1"/>
</dbReference>
<accession>A0A1I5H3Q8</accession>
<dbReference type="PANTHER" id="PTHR43537:SF45">
    <property type="entry name" value="GNTR FAMILY REGULATORY PROTEIN"/>
    <property type="match status" value="1"/>
</dbReference>
<dbReference type="SUPFAM" id="SSF46785">
    <property type="entry name" value="Winged helix' DNA-binding domain"/>
    <property type="match status" value="1"/>
</dbReference>
<gene>
    <name evidence="5" type="ORF">SAMN04488056_10613</name>
</gene>
<organism evidence="5 6">
    <name type="scientific">Cohaesibacter marisflavi</name>
    <dbReference type="NCBI Taxonomy" id="655353"/>
    <lineage>
        <taxon>Bacteria</taxon>
        <taxon>Pseudomonadati</taxon>
        <taxon>Pseudomonadota</taxon>
        <taxon>Alphaproteobacteria</taxon>
        <taxon>Hyphomicrobiales</taxon>
        <taxon>Cohaesibacteraceae</taxon>
    </lineage>
</organism>
<dbReference type="STRING" id="655353.SAMN04488056_10613"/>
<evidence type="ECO:0000256" key="3">
    <source>
        <dbReference type="ARBA" id="ARBA00023163"/>
    </source>
</evidence>
<dbReference type="PROSITE" id="PS50949">
    <property type="entry name" value="HTH_GNTR"/>
    <property type="match status" value="1"/>
</dbReference>
<keyword evidence="6" id="KW-1185">Reference proteome</keyword>
<dbReference type="EMBL" id="FOVR01000006">
    <property type="protein sequence ID" value="SFO42958.1"/>
    <property type="molecule type" value="Genomic_DNA"/>
</dbReference>
<dbReference type="GO" id="GO:0003700">
    <property type="term" value="F:DNA-binding transcription factor activity"/>
    <property type="evidence" value="ECO:0007669"/>
    <property type="project" value="InterPro"/>
</dbReference>
<evidence type="ECO:0000256" key="1">
    <source>
        <dbReference type="ARBA" id="ARBA00023015"/>
    </source>
</evidence>
<dbReference type="SMART" id="SM00345">
    <property type="entry name" value="HTH_GNTR"/>
    <property type="match status" value="1"/>
</dbReference>
<dbReference type="Pfam" id="PF07729">
    <property type="entry name" value="FCD"/>
    <property type="match status" value="1"/>
</dbReference>
<evidence type="ECO:0000313" key="6">
    <source>
        <dbReference type="Proteomes" id="UP000199236"/>
    </source>
</evidence>
<keyword evidence="1" id="KW-0805">Transcription regulation</keyword>
<dbReference type="AlphaFoldDB" id="A0A1I5H3Q8"/>
<evidence type="ECO:0000256" key="2">
    <source>
        <dbReference type="ARBA" id="ARBA00023125"/>
    </source>
</evidence>
<dbReference type="InterPro" id="IPR011711">
    <property type="entry name" value="GntR_C"/>
</dbReference>
<dbReference type="OrthoDB" id="9788098at2"/>
<dbReference type="CDD" id="cd07377">
    <property type="entry name" value="WHTH_GntR"/>
    <property type="match status" value="1"/>
</dbReference>
<dbReference type="GO" id="GO:0003677">
    <property type="term" value="F:DNA binding"/>
    <property type="evidence" value="ECO:0007669"/>
    <property type="project" value="UniProtKB-KW"/>
</dbReference>
<dbReference type="SUPFAM" id="SSF48008">
    <property type="entry name" value="GntR ligand-binding domain-like"/>
    <property type="match status" value="1"/>
</dbReference>
<dbReference type="InterPro" id="IPR036388">
    <property type="entry name" value="WH-like_DNA-bd_sf"/>
</dbReference>
<keyword evidence="3" id="KW-0804">Transcription</keyword>
<evidence type="ECO:0000313" key="5">
    <source>
        <dbReference type="EMBL" id="SFO42958.1"/>
    </source>
</evidence>
<name>A0A1I5H3Q8_9HYPH</name>
<evidence type="ECO:0000259" key="4">
    <source>
        <dbReference type="PROSITE" id="PS50949"/>
    </source>
</evidence>
<reference evidence="5 6" key="1">
    <citation type="submission" date="2016-10" db="EMBL/GenBank/DDBJ databases">
        <authorList>
            <person name="de Groot N.N."/>
        </authorList>
    </citation>
    <scope>NUCLEOTIDE SEQUENCE [LARGE SCALE GENOMIC DNA]</scope>
    <source>
        <strain evidence="5 6">CGMCC 1.9157</strain>
    </source>
</reference>
<dbReference type="InterPro" id="IPR036390">
    <property type="entry name" value="WH_DNA-bd_sf"/>
</dbReference>
<proteinExistence type="predicted"/>